<sequence>PPTPRLCTIRTGGLGTTSAAAAADKPLQACRTYGLASDYIVKPVHSLISFALMIASNMNPESVLRVGKVFKTSYGGDGVDFIDQLNYQFTSGILVIFIAVIGVRQYVGESPTFERAKPPPKSQVPDLEPEMILAIDSD</sequence>
<dbReference type="EMBL" id="JBJKFK010001391">
    <property type="protein sequence ID" value="KAL3313219.1"/>
    <property type="molecule type" value="Genomic_DNA"/>
</dbReference>
<organism evidence="1 2">
    <name type="scientific">Cichlidogyrus casuarinus</name>
    <dbReference type="NCBI Taxonomy" id="1844966"/>
    <lineage>
        <taxon>Eukaryota</taxon>
        <taxon>Metazoa</taxon>
        <taxon>Spiralia</taxon>
        <taxon>Lophotrochozoa</taxon>
        <taxon>Platyhelminthes</taxon>
        <taxon>Monogenea</taxon>
        <taxon>Monopisthocotylea</taxon>
        <taxon>Dactylogyridea</taxon>
        <taxon>Ancyrocephalidae</taxon>
        <taxon>Cichlidogyrus</taxon>
    </lineage>
</organism>
<protein>
    <submittedName>
        <fullName evidence="1">Uncharacterized protein</fullName>
    </submittedName>
</protein>
<evidence type="ECO:0000313" key="1">
    <source>
        <dbReference type="EMBL" id="KAL3313219.1"/>
    </source>
</evidence>
<reference evidence="1 2" key="1">
    <citation type="submission" date="2024-11" db="EMBL/GenBank/DDBJ databases">
        <title>Adaptive evolution of stress response genes in parasites aligns with host niche diversity.</title>
        <authorList>
            <person name="Hahn C."/>
            <person name="Resl P."/>
        </authorList>
    </citation>
    <scope>NUCLEOTIDE SEQUENCE [LARGE SCALE GENOMIC DNA]</scope>
    <source>
        <strain evidence="1">EGGRZ-B1_66</strain>
        <tissue evidence="1">Body</tissue>
    </source>
</reference>
<gene>
    <name evidence="1" type="ORF">Ciccas_008180</name>
</gene>
<dbReference type="Proteomes" id="UP001626550">
    <property type="component" value="Unassembled WGS sequence"/>
</dbReference>
<proteinExistence type="predicted"/>
<dbReference type="AlphaFoldDB" id="A0ABD2Q0T8"/>
<feature type="non-terminal residue" evidence="1">
    <location>
        <position position="1"/>
    </location>
</feature>
<accession>A0ABD2Q0T8</accession>
<evidence type="ECO:0000313" key="2">
    <source>
        <dbReference type="Proteomes" id="UP001626550"/>
    </source>
</evidence>
<keyword evidence="2" id="KW-1185">Reference proteome</keyword>
<name>A0ABD2Q0T8_9PLAT</name>
<comment type="caution">
    <text evidence="1">The sequence shown here is derived from an EMBL/GenBank/DDBJ whole genome shotgun (WGS) entry which is preliminary data.</text>
</comment>